<name>A0A232F663_9HYME</name>
<gene>
    <name evidence="1" type="ORF">TSAR_001843</name>
</gene>
<reference evidence="1 2" key="1">
    <citation type="journal article" date="2017" name="Curr. Biol.">
        <title>The Evolution of Venom by Co-option of Single-Copy Genes.</title>
        <authorList>
            <person name="Martinson E.O."/>
            <person name="Mrinalini"/>
            <person name="Kelkar Y.D."/>
            <person name="Chang C.H."/>
            <person name="Werren J.H."/>
        </authorList>
    </citation>
    <scope>NUCLEOTIDE SEQUENCE [LARGE SCALE GENOMIC DNA]</scope>
    <source>
        <strain evidence="1 2">Alberta</strain>
        <tissue evidence="1">Whole body</tissue>
    </source>
</reference>
<protein>
    <submittedName>
        <fullName evidence="1">Uncharacterized protein</fullName>
    </submittedName>
</protein>
<dbReference type="AlphaFoldDB" id="A0A232F663"/>
<dbReference type="Proteomes" id="UP000215335">
    <property type="component" value="Unassembled WGS sequence"/>
</dbReference>
<evidence type="ECO:0000313" key="1">
    <source>
        <dbReference type="EMBL" id="OXU25929.1"/>
    </source>
</evidence>
<comment type="caution">
    <text evidence="1">The sequence shown here is derived from an EMBL/GenBank/DDBJ whole genome shotgun (WGS) entry which is preliminary data.</text>
</comment>
<dbReference type="OrthoDB" id="6242697at2759"/>
<proteinExistence type="predicted"/>
<keyword evidence="2" id="KW-1185">Reference proteome</keyword>
<sequence>MDESGIDMGFDLAALANAEAHLDDLEYSNELEQALALLPSSQDFMYYELKSRAPDTGRNMKLEFYNIAWLFSGVKARHSRLKMPVKRRVARAHKK</sequence>
<dbReference type="EMBL" id="NNAY01000918">
    <property type="protein sequence ID" value="OXU25929.1"/>
    <property type="molecule type" value="Genomic_DNA"/>
</dbReference>
<organism evidence="1 2">
    <name type="scientific">Trichomalopsis sarcophagae</name>
    <dbReference type="NCBI Taxonomy" id="543379"/>
    <lineage>
        <taxon>Eukaryota</taxon>
        <taxon>Metazoa</taxon>
        <taxon>Ecdysozoa</taxon>
        <taxon>Arthropoda</taxon>
        <taxon>Hexapoda</taxon>
        <taxon>Insecta</taxon>
        <taxon>Pterygota</taxon>
        <taxon>Neoptera</taxon>
        <taxon>Endopterygota</taxon>
        <taxon>Hymenoptera</taxon>
        <taxon>Apocrita</taxon>
        <taxon>Proctotrupomorpha</taxon>
        <taxon>Chalcidoidea</taxon>
        <taxon>Pteromalidae</taxon>
        <taxon>Pteromalinae</taxon>
        <taxon>Trichomalopsis</taxon>
    </lineage>
</organism>
<accession>A0A232F663</accession>
<evidence type="ECO:0000313" key="2">
    <source>
        <dbReference type="Proteomes" id="UP000215335"/>
    </source>
</evidence>